<reference evidence="1" key="2">
    <citation type="submission" date="2016-06" db="EMBL/GenBank/DDBJ databases">
        <title>The genome of a short-lived fish provides insights into sex chromosome evolution and the genetic control of aging.</title>
        <authorList>
            <person name="Reichwald K."/>
            <person name="Felder M."/>
            <person name="Petzold A."/>
            <person name="Koch P."/>
            <person name="Groth M."/>
            <person name="Platzer M."/>
        </authorList>
    </citation>
    <scope>NUCLEOTIDE SEQUENCE</scope>
    <source>
        <tissue evidence="1">Brain</tissue>
    </source>
</reference>
<dbReference type="AlphaFoldDB" id="A0A1A8C9I3"/>
<feature type="non-terminal residue" evidence="1">
    <location>
        <position position="1"/>
    </location>
</feature>
<organism evidence="1">
    <name type="scientific">Nothobranchius kadleci</name>
    <name type="common">African annual killifish</name>
    <dbReference type="NCBI Taxonomy" id="1051664"/>
    <lineage>
        <taxon>Eukaryota</taxon>
        <taxon>Metazoa</taxon>
        <taxon>Chordata</taxon>
        <taxon>Craniata</taxon>
        <taxon>Vertebrata</taxon>
        <taxon>Euteleostomi</taxon>
        <taxon>Actinopterygii</taxon>
        <taxon>Neopterygii</taxon>
        <taxon>Teleostei</taxon>
        <taxon>Neoteleostei</taxon>
        <taxon>Acanthomorphata</taxon>
        <taxon>Ovalentaria</taxon>
        <taxon>Atherinomorphae</taxon>
        <taxon>Cyprinodontiformes</taxon>
        <taxon>Nothobranchiidae</taxon>
        <taxon>Nothobranchius</taxon>
    </lineage>
</organism>
<proteinExistence type="predicted"/>
<name>A0A1A8C9I3_NOTKA</name>
<evidence type="ECO:0000313" key="1">
    <source>
        <dbReference type="EMBL" id="SBP76532.1"/>
    </source>
</evidence>
<reference evidence="1" key="1">
    <citation type="submission" date="2016-05" db="EMBL/GenBank/DDBJ databases">
        <authorList>
            <person name="Lavstsen T."/>
            <person name="Jespersen J.S."/>
        </authorList>
    </citation>
    <scope>NUCLEOTIDE SEQUENCE</scope>
    <source>
        <tissue evidence="1">Brain</tissue>
    </source>
</reference>
<dbReference type="EMBL" id="HADZ01012591">
    <property type="protein sequence ID" value="SBP76532.1"/>
    <property type="molecule type" value="Transcribed_RNA"/>
</dbReference>
<feature type="non-terminal residue" evidence="1">
    <location>
        <position position="76"/>
    </location>
</feature>
<accession>A0A1A8C9I3</accession>
<protein>
    <submittedName>
        <fullName evidence="1">Uncharacterized protein</fullName>
    </submittedName>
</protein>
<gene>
    <name evidence="1" type="primary">Nfu_g_1_010034</name>
</gene>
<sequence length="76" mass="8635">NDSCNQLTLTRLYILFSPYNNINNGYLGSLKRSHTVMEISVVGHDPQTSQLLTIFILAAKIHDPKYRWLISTTIKG</sequence>